<evidence type="ECO:0000256" key="3">
    <source>
        <dbReference type="PROSITE-ProRule" id="PRU00221"/>
    </source>
</evidence>
<evidence type="ECO:0008006" key="6">
    <source>
        <dbReference type="Google" id="ProtNLM"/>
    </source>
</evidence>
<sequence length="358" mass="40240">MFGAIPQQNQAVPRHNPNKDAEVQTPPEIDGISSISFNPAGNHFVATSWDNNSYVWEYSNTLQTIGKAQNAGTQPSLCSAWRPDGTAVFLGGCDNCVRLWDLGSNQTQQVAQHEAPVRTCAFINSHNMLATGGWDKKLCYWDLRQPKAVHTQQLSDKVTCMDVKDEYMVLVTADRNVHIFNMSRPTELARPSFTSSLKMQVRVVKIFPDKKGFIAASIEGRVAVVYFNETPTAKNFTFKCHRDNNEAFSVNSLEFFPQTGTFLSAGSDGVINFWDKDTKQRLKALEKCCYSVGNQVIPASIACTAVDRTNTILAYAVSYDWSRGYSIYHPSVMKNHILLHQIKEEEIKPKPKPNTYRR</sequence>
<evidence type="ECO:0000256" key="4">
    <source>
        <dbReference type="SAM" id="MobiDB-lite"/>
    </source>
</evidence>
<feature type="repeat" description="WD" evidence="3">
    <location>
        <begin position="32"/>
        <end position="60"/>
    </location>
</feature>
<feature type="repeat" description="WD" evidence="3">
    <location>
        <begin position="110"/>
        <end position="151"/>
    </location>
</feature>
<evidence type="ECO:0000256" key="1">
    <source>
        <dbReference type="ARBA" id="ARBA00022574"/>
    </source>
</evidence>
<evidence type="ECO:0000313" key="5">
    <source>
        <dbReference type="EMBL" id="CAD8782794.1"/>
    </source>
</evidence>
<dbReference type="Gene3D" id="2.130.10.10">
    <property type="entry name" value="YVTN repeat-like/Quinoprotein amine dehydrogenase"/>
    <property type="match status" value="1"/>
</dbReference>
<dbReference type="PROSITE" id="PS50082">
    <property type="entry name" value="WD_REPEATS_2"/>
    <property type="match status" value="4"/>
</dbReference>
<name>A0A7S0YJK6_9CHLO</name>
<proteinExistence type="predicted"/>
<evidence type="ECO:0000256" key="2">
    <source>
        <dbReference type="ARBA" id="ARBA00022737"/>
    </source>
</evidence>
<keyword evidence="1 3" id="KW-0853">WD repeat</keyword>
<organism evidence="5">
    <name type="scientific">Polytomella parva</name>
    <dbReference type="NCBI Taxonomy" id="51329"/>
    <lineage>
        <taxon>Eukaryota</taxon>
        <taxon>Viridiplantae</taxon>
        <taxon>Chlorophyta</taxon>
        <taxon>core chlorophytes</taxon>
        <taxon>Chlorophyceae</taxon>
        <taxon>CS clade</taxon>
        <taxon>Chlamydomonadales</taxon>
        <taxon>Chlamydomonadaceae</taxon>
        <taxon>Polytomella</taxon>
    </lineage>
</organism>
<dbReference type="PROSITE" id="PS00678">
    <property type="entry name" value="WD_REPEATS_1"/>
    <property type="match status" value="1"/>
</dbReference>
<protein>
    <recommendedName>
        <fullName evidence="6">mRNA export factor</fullName>
    </recommendedName>
</protein>
<feature type="region of interest" description="Disordered" evidence="4">
    <location>
        <begin position="1"/>
        <end position="30"/>
    </location>
</feature>
<dbReference type="PANTHER" id="PTHR10971">
    <property type="entry name" value="MRNA EXPORT FACTOR AND BUB3"/>
    <property type="match status" value="1"/>
</dbReference>
<dbReference type="AlphaFoldDB" id="A0A7S0YJK6"/>
<feature type="repeat" description="WD" evidence="3">
    <location>
        <begin position="80"/>
        <end position="110"/>
    </location>
</feature>
<dbReference type="InterPro" id="IPR019775">
    <property type="entry name" value="WD40_repeat_CS"/>
</dbReference>
<dbReference type="SUPFAM" id="SSF50978">
    <property type="entry name" value="WD40 repeat-like"/>
    <property type="match status" value="1"/>
</dbReference>
<reference evidence="5" key="1">
    <citation type="submission" date="2021-01" db="EMBL/GenBank/DDBJ databases">
        <authorList>
            <person name="Corre E."/>
            <person name="Pelletier E."/>
            <person name="Niang G."/>
            <person name="Scheremetjew M."/>
            <person name="Finn R."/>
            <person name="Kale V."/>
            <person name="Holt S."/>
            <person name="Cochrane G."/>
            <person name="Meng A."/>
            <person name="Brown T."/>
            <person name="Cohen L."/>
        </authorList>
    </citation>
    <scope>NUCLEOTIDE SEQUENCE</scope>
    <source>
        <strain evidence="5">SAG 63-3</strain>
    </source>
</reference>
<dbReference type="InterPro" id="IPR036322">
    <property type="entry name" value="WD40_repeat_dom_sf"/>
</dbReference>
<feature type="compositionally biased region" description="Polar residues" evidence="4">
    <location>
        <begin position="1"/>
        <end position="11"/>
    </location>
</feature>
<dbReference type="EMBL" id="HBFM01025062">
    <property type="protein sequence ID" value="CAD8782794.1"/>
    <property type="molecule type" value="Transcribed_RNA"/>
</dbReference>
<feature type="repeat" description="WD" evidence="3">
    <location>
        <begin position="243"/>
        <end position="284"/>
    </location>
</feature>
<dbReference type="Pfam" id="PF00400">
    <property type="entry name" value="WD40"/>
    <property type="match status" value="4"/>
</dbReference>
<keyword evidence="2" id="KW-0677">Repeat</keyword>
<accession>A0A7S0YJK6</accession>
<dbReference type="SMART" id="SM00320">
    <property type="entry name" value="WD40"/>
    <property type="match status" value="5"/>
</dbReference>
<dbReference type="InterPro" id="IPR001680">
    <property type="entry name" value="WD40_rpt"/>
</dbReference>
<gene>
    <name evidence="5" type="ORF">PPAR00522_LOCUS16236</name>
</gene>
<dbReference type="PROSITE" id="PS50294">
    <property type="entry name" value="WD_REPEATS_REGION"/>
    <property type="match status" value="1"/>
</dbReference>
<dbReference type="InterPro" id="IPR015943">
    <property type="entry name" value="WD40/YVTN_repeat-like_dom_sf"/>
</dbReference>